<evidence type="ECO:0000256" key="1">
    <source>
        <dbReference type="ARBA" id="ARBA00004365"/>
    </source>
</evidence>
<evidence type="ECO:0000256" key="5">
    <source>
        <dbReference type="ARBA" id="ARBA00022525"/>
    </source>
</evidence>
<comment type="subcellular location">
    <subcellularLocation>
        <location evidence="1 7">Bacterial flagellum</location>
    </subcellularLocation>
    <subcellularLocation>
        <location evidence="2 7">Secreted</location>
    </subcellularLocation>
</comment>
<dbReference type="InterPro" id="IPR002371">
    <property type="entry name" value="FlgK"/>
</dbReference>
<feature type="domain" description="Flagellar basal-body/hook protein C-terminal" evidence="8">
    <location>
        <begin position="461"/>
        <end position="500"/>
    </location>
</feature>
<keyword evidence="10" id="KW-0966">Cell projection</keyword>
<dbReference type="GO" id="GO:0009424">
    <property type="term" value="C:bacterial-type flagellum hook"/>
    <property type="evidence" value="ECO:0007669"/>
    <property type="project" value="UniProtKB-UniRule"/>
</dbReference>
<dbReference type="PANTHER" id="PTHR30033:SF1">
    <property type="entry name" value="FLAGELLAR HOOK-ASSOCIATED PROTEIN 1"/>
    <property type="match status" value="1"/>
</dbReference>
<evidence type="ECO:0000259" key="9">
    <source>
        <dbReference type="Pfam" id="PF22638"/>
    </source>
</evidence>
<dbReference type="Pfam" id="PF22638">
    <property type="entry name" value="FlgK_D1"/>
    <property type="match status" value="1"/>
</dbReference>
<organism evidence="10 11">
    <name type="scientific">Sporolactobacillus putidus</name>
    <dbReference type="NCBI Taxonomy" id="492735"/>
    <lineage>
        <taxon>Bacteria</taxon>
        <taxon>Bacillati</taxon>
        <taxon>Bacillota</taxon>
        <taxon>Bacilli</taxon>
        <taxon>Bacillales</taxon>
        <taxon>Sporolactobacillaceae</taxon>
        <taxon>Sporolactobacillus</taxon>
    </lineage>
</organism>
<keyword evidence="6 7" id="KW-0975">Bacterial flagellum</keyword>
<name>A0A917W0R4_9BACL</name>
<dbReference type="RefSeq" id="WP_188802789.1">
    <property type="nucleotide sequence ID" value="NZ_BMOK01000006.1"/>
</dbReference>
<dbReference type="InterPro" id="IPR010930">
    <property type="entry name" value="Flg_bb/hook_C_dom"/>
</dbReference>
<accession>A0A917W0R4</accession>
<dbReference type="PANTHER" id="PTHR30033">
    <property type="entry name" value="FLAGELLAR HOOK-ASSOCIATED PROTEIN 1"/>
    <property type="match status" value="1"/>
</dbReference>
<dbReference type="GO" id="GO:0044780">
    <property type="term" value="P:bacterial-type flagellum assembly"/>
    <property type="evidence" value="ECO:0007669"/>
    <property type="project" value="InterPro"/>
</dbReference>
<sequence>MIPIFSTLNMMQRTLAVQQEAIQTTGHNISNANTDGYSRQRVNMATWLPYPGIGINAAGGAGQIGTGVNADSIIRIRDQFVDQQVRDNSNQNGYWSAVNDAYTQMQGIINEPTNTGISSVLDGFWQSLQDLAGNSGTSGTGTVVLQNGKEVADTFNNIARSLGQVQNNFSQQITANTNLINGYSDQINALNKEISTQEANGLITNDLYDQRDALVGKLAQLVNVKVSTVKSGGNPSPLADGKYTIEIVDKNGNSFNPPATLVDGTALTNTHLQTQITGSGTSAPSVQTTLVNLDGTPSGSGTLTNMSGKLQGIIDSYTVDYPSVLKSLDNMASTLATAFNAAYEGSAGYNPAKGTFFLGTGSGTSPGTVTARNIHVNGGLQGSDVTSAASGAPSGDNSSATAMANVIAVNTYNVDGSGSSTTLKNYLEGLIGQIGVNAQSAGQFVNNTQTMLQAAQNQQSSVSGVSMDEEMTNLIQFQQSYSAAAKVVNTLNTMLDTLINQMG</sequence>
<evidence type="ECO:0000256" key="3">
    <source>
        <dbReference type="ARBA" id="ARBA00009677"/>
    </source>
</evidence>
<keyword evidence="10" id="KW-0969">Cilium</keyword>
<evidence type="ECO:0000313" key="11">
    <source>
        <dbReference type="Proteomes" id="UP000654670"/>
    </source>
</evidence>
<evidence type="ECO:0000256" key="6">
    <source>
        <dbReference type="ARBA" id="ARBA00023143"/>
    </source>
</evidence>
<comment type="caution">
    <text evidence="10">The sequence shown here is derived from an EMBL/GenBank/DDBJ whole genome shotgun (WGS) entry which is preliminary data.</text>
</comment>
<feature type="domain" description="Flagellar hook-associated protein FlgK helical" evidence="9">
    <location>
        <begin position="103"/>
        <end position="354"/>
    </location>
</feature>
<dbReference type="NCBIfam" id="TIGR02492">
    <property type="entry name" value="flgK_ends"/>
    <property type="match status" value="1"/>
</dbReference>
<dbReference type="SUPFAM" id="SSF64518">
    <property type="entry name" value="Phase 1 flagellin"/>
    <property type="match status" value="1"/>
</dbReference>
<dbReference type="EMBL" id="BMOK01000006">
    <property type="protein sequence ID" value="GGL54564.1"/>
    <property type="molecule type" value="Genomic_DNA"/>
</dbReference>
<dbReference type="Proteomes" id="UP000654670">
    <property type="component" value="Unassembled WGS sequence"/>
</dbReference>
<evidence type="ECO:0000256" key="2">
    <source>
        <dbReference type="ARBA" id="ARBA00004613"/>
    </source>
</evidence>
<reference evidence="10" key="2">
    <citation type="submission" date="2020-09" db="EMBL/GenBank/DDBJ databases">
        <authorList>
            <person name="Sun Q."/>
            <person name="Ohkuma M."/>
        </authorList>
    </citation>
    <scope>NUCLEOTIDE SEQUENCE</scope>
    <source>
        <strain evidence="10">JCM 15325</strain>
    </source>
</reference>
<keyword evidence="11" id="KW-1185">Reference proteome</keyword>
<gene>
    <name evidence="7 10" type="primary">flgK</name>
    <name evidence="10" type="ORF">GCM10007968_18310</name>
</gene>
<reference evidence="10" key="1">
    <citation type="journal article" date="2014" name="Int. J. Syst. Evol. Microbiol.">
        <title>Complete genome sequence of Corynebacterium casei LMG S-19264T (=DSM 44701T), isolated from a smear-ripened cheese.</title>
        <authorList>
            <consortium name="US DOE Joint Genome Institute (JGI-PGF)"/>
            <person name="Walter F."/>
            <person name="Albersmeier A."/>
            <person name="Kalinowski J."/>
            <person name="Ruckert C."/>
        </authorList>
    </citation>
    <scope>NUCLEOTIDE SEQUENCE</scope>
    <source>
        <strain evidence="10">JCM 15325</strain>
    </source>
</reference>
<dbReference type="GO" id="GO:0005198">
    <property type="term" value="F:structural molecule activity"/>
    <property type="evidence" value="ECO:0007669"/>
    <property type="project" value="UniProtKB-UniRule"/>
</dbReference>
<evidence type="ECO:0000313" key="10">
    <source>
        <dbReference type="EMBL" id="GGL54564.1"/>
    </source>
</evidence>
<dbReference type="GO" id="GO:0005576">
    <property type="term" value="C:extracellular region"/>
    <property type="evidence" value="ECO:0007669"/>
    <property type="project" value="UniProtKB-SubCell"/>
</dbReference>
<protein>
    <recommendedName>
        <fullName evidence="4 7">Flagellar hook-associated protein 1</fullName>
        <shortName evidence="7">HAP1</shortName>
    </recommendedName>
</protein>
<evidence type="ECO:0000259" key="8">
    <source>
        <dbReference type="Pfam" id="PF06429"/>
    </source>
</evidence>
<evidence type="ECO:0000256" key="7">
    <source>
        <dbReference type="RuleBase" id="RU362065"/>
    </source>
</evidence>
<dbReference type="PRINTS" id="PR01005">
    <property type="entry name" value="FLGHOOKAP1"/>
</dbReference>
<dbReference type="Pfam" id="PF06429">
    <property type="entry name" value="Flg_bbr_C"/>
    <property type="match status" value="1"/>
</dbReference>
<evidence type="ECO:0000256" key="4">
    <source>
        <dbReference type="ARBA" id="ARBA00016244"/>
    </source>
</evidence>
<dbReference type="InterPro" id="IPR053927">
    <property type="entry name" value="FlgK_helical"/>
</dbReference>
<keyword evidence="10" id="KW-0282">Flagellum</keyword>
<comment type="similarity">
    <text evidence="3 7">Belongs to the flagella basal body rod proteins family.</text>
</comment>
<dbReference type="AlphaFoldDB" id="A0A917W0R4"/>
<keyword evidence="5 7" id="KW-0964">Secreted</keyword>
<proteinExistence type="inferred from homology"/>